<dbReference type="GO" id="GO:0051301">
    <property type="term" value="P:cell division"/>
    <property type="evidence" value="ECO:0007669"/>
    <property type="project" value="UniProtKB-KW"/>
</dbReference>
<comment type="catalytic activity">
    <reaction evidence="12 13">
        <text>UDP-N-acetyl-alpha-D-muramate + L-alanine + ATP = UDP-N-acetyl-alpha-D-muramoyl-L-alanine + ADP + phosphate + H(+)</text>
        <dbReference type="Rhea" id="RHEA:23372"/>
        <dbReference type="ChEBI" id="CHEBI:15378"/>
        <dbReference type="ChEBI" id="CHEBI:30616"/>
        <dbReference type="ChEBI" id="CHEBI:43474"/>
        <dbReference type="ChEBI" id="CHEBI:57972"/>
        <dbReference type="ChEBI" id="CHEBI:70757"/>
        <dbReference type="ChEBI" id="CHEBI:83898"/>
        <dbReference type="ChEBI" id="CHEBI:456216"/>
        <dbReference type="EC" id="6.3.2.8"/>
    </reaction>
</comment>
<evidence type="ECO:0000256" key="3">
    <source>
        <dbReference type="ARBA" id="ARBA00022490"/>
    </source>
</evidence>
<comment type="similarity">
    <text evidence="13">Belongs to the MurCDEF family.</text>
</comment>
<dbReference type="InterPro" id="IPR036615">
    <property type="entry name" value="Mur_ligase_C_dom_sf"/>
</dbReference>
<dbReference type="EC" id="6.3.2.8" evidence="13"/>
<accession>A0A931LX22</accession>
<keyword evidence="4 14" id="KW-0436">Ligase</keyword>
<dbReference type="GO" id="GO:0008763">
    <property type="term" value="F:UDP-N-acetylmuramate-L-alanine ligase activity"/>
    <property type="evidence" value="ECO:0007669"/>
    <property type="project" value="UniProtKB-UniRule"/>
</dbReference>
<dbReference type="InterPro" id="IPR011095">
    <property type="entry name" value="Dala_Dala_lig_C"/>
</dbReference>
<dbReference type="InterPro" id="IPR005905">
    <property type="entry name" value="D_ala_D_ala"/>
</dbReference>
<dbReference type="SUPFAM" id="SSF56059">
    <property type="entry name" value="Glutathione synthetase ATP-binding domain-like"/>
    <property type="match status" value="1"/>
</dbReference>
<dbReference type="SUPFAM" id="SSF53244">
    <property type="entry name" value="MurD-like peptide ligases, peptide-binding domain"/>
    <property type="match status" value="1"/>
</dbReference>
<keyword evidence="8 14" id="KW-0133">Cell shape</keyword>
<keyword evidence="5 13" id="KW-0132">Cell division</keyword>
<dbReference type="PANTHER" id="PTHR43445">
    <property type="entry name" value="UDP-N-ACETYLMURAMATE--L-ALANINE LIGASE-RELATED"/>
    <property type="match status" value="1"/>
</dbReference>
<dbReference type="PROSITE" id="PS00844">
    <property type="entry name" value="DALA_DALA_LIGASE_2"/>
    <property type="match status" value="1"/>
</dbReference>
<keyword evidence="15" id="KW-1133">Transmembrane helix</keyword>
<dbReference type="InterPro" id="IPR013221">
    <property type="entry name" value="Mur_ligase_cen"/>
</dbReference>
<comment type="caution">
    <text evidence="17">The sequence shown here is derived from an EMBL/GenBank/DDBJ whole genome shotgun (WGS) entry which is preliminary data.</text>
</comment>
<protein>
    <recommendedName>
        <fullName evidence="13 14">Multifunctional fusion protein</fullName>
    </recommendedName>
    <domain>
        <recommendedName>
            <fullName evidence="14">D-alanine--D-alanine ligase</fullName>
            <ecNumber evidence="14">6.3.2.4</ecNumber>
        </recommendedName>
        <alternativeName>
            <fullName evidence="14">D-Ala-D-Ala ligase</fullName>
        </alternativeName>
        <alternativeName>
            <fullName evidence="14">D-alanylalanine synthetase</fullName>
        </alternativeName>
    </domain>
    <domain>
        <recommendedName>
            <fullName evidence="13">UDP-N-acetylmuramate--L-alanine ligase</fullName>
            <ecNumber evidence="13">6.3.2.8</ecNumber>
        </recommendedName>
        <alternativeName>
            <fullName evidence="13">UDP-N-acetylmuramoyl-L-alanine synthetase</fullName>
        </alternativeName>
    </domain>
</protein>
<keyword evidence="11 14" id="KW-0961">Cell wall biogenesis/degradation</keyword>
<evidence type="ECO:0000256" key="4">
    <source>
        <dbReference type="ARBA" id="ARBA00022598"/>
    </source>
</evidence>
<dbReference type="GO" id="GO:0071555">
    <property type="term" value="P:cell wall organization"/>
    <property type="evidence" value="ECO:0007669"/>
    <property type="project" value="UniProtKB-KW"/>
</dbReference>
<dbReference type="InterPro" id="IPR004101">
    <property type="entry name" value="Mur_ligase_C"/>
</dbReference>
<dbReference type="Pfam" id="PF01820">
    <property type="entry name" value="Dala_Dala_lig_N"/>
    <property type="match status" value="1"/>
</dbReference>
<evidence type="ECO:0000256" key="9">
    <source>
        <dbReference type="ARBA" id="ARBA00022984"/>
    </source>
</evidence>
<dbReference type="HAMAP" id="MF_00047">
    <property type="entry name" value="Dala_Dala_lig"/>
    <property type="match status" value="1"/>
</dbReference>
<dbReference type="Proteomes" id="UP000727962">
    <property type="component" value="Unassembled WGS sequence"/>
</dbReference>
<keyword evidence="3 14" id="KW-0963">Cytoplasm</keyword>
<evidence type="ECO:0000313" key="17">
    <source>
        <dbReference type="EMBL" id="MBI1757252.1"/>
    </source>
</evidence>
<proteinExistence type="inferred from homology"/>
<dbReference type="NCBIfam" id="TIGR01205">
    <property type="entry name" value="D_ala_D_alaTIGR"/>
    <property type="match status" value="1"/>
</dbReference>
<evidence type="ECO:0000259" key="16">
    <source>
        <dbReference type="PROSITE" id="PS50975"/>
    </source>
</evidence>
<keyword evidence="9 14" id="KW-0573">Peptidoglycan synthesis</keyword>
<comment type="catalytic activity">
    <reaction evidence="14">
        <text>2 D-alanine + ATP = D-alanyl-D-alanine + ADP + phosphate + H(+)</text>
        <dbReference type="Rhea" id="RHEA:11224"/>
        <dbReference type="ChEBI" id="CHEBI:15378"/>
        <dbReference type="ChEBI" id="CHEBI:30616"/>
        <dbReference type="ChEBI" id="CHEBI:43474"/>
        <dbReference type="ChEBI" id="CHEBI:57416"/>
        <dbReference type="ChEBI" id="CHEBI:57822"/>
        <dbReference type="ChEBI" id="CHEBI:456216"/>
        <dbReference type="EC" id="6.3.2.4"/>
    </reaction>
</comment>
<dbReference type="SUPFAM" id="SSF53623">
    <property type="entry name" value="MurD-like peptide ligases, catalytic domain"/>
    <property type="match status" value="1"/>
</dbReference>
<evidence type="ECO:0000256" key="10">
    <source>
        <dbReference type="ARBA" id="ARBA00023306"/>
    </source>
</evidence>
<dbReference type="NCBIfam" id="NF002378">
    <property type="entry name" value="PRK01372.1"/>
    <property type="match status" value="1"/>
</dbReference>
<dbReference type="InterPro" id="IPR013815">
    <property type="entry name" value="ATP_grasp_subdomain_1"/>
</dbReference>
<dbReference type="GO" id="GO:0009252">
    <property type="term" value="P:peptidoglycan biosynthetic process"/>
    <property type="evidence" value="ECO:0007669"/>
    <property type="project" value="UniProtKB-UniRule"/>
</dbReference>
<evidence type="ECO:0000256" key="13">
    <source>
        <dbReference type="HAMAP-Rule" id="MF_00046"/>
    </source>
</evidence>
<dbReference type="InterPro" id="IPR005758">
    <property type="entry name" value="UDP-N-AcMur_Ala_ligase_MurC"/>
</dbReference>
<organism evidence="17 18">
    <name type="scientific">Fimbriimonas ginsengisoli</name>
    <dbReference type="NCBI Taxonomy" id="1005039"/>
    <lineage>
        <taxon>Bacteria</taxon>
        <taxon>Bacillati</taxon>
        <taxon>Armatimonadota</taxon>
        <taxon>Fimbriimonadia</taxon>
        <taxon>Fimbriimonadales</taxon>
        <taxon>Fimbriimonadaceae</taxon>
        <taxon>Fimbriimonas</taxon>
    </lineage>
</organism>
<comment type="subcellular location">
    <subcellularLocation>
        <location evidence="1 14">Cytoplasm</location>
    </subcellularLocation>
</comment>
<evidence type="ECO:0000313" key="18">
    <source>
        <dbReference type="Proteomes" id="UP000727962"/>
    </source>
</evidence>
<comment type="pathway">
    <text evidence="2 14">Cell wall biogenesis; peptidoglycan biosynthesis.</text>
</comment>
<keyword evidence="10 13" id="KW-0131">Cell cycle</keyword>
<dbReference type="EC" id="6.3.2.4" evidence="14"/>
<dbReference type="InterPro" id="IPR036565">
    <property type="entry name" value="Mur-like_cat_sf"/>
</dbReference>
<dbReference type="Gene3D" id="3.40.50.720">
    <property type="entry name" value="NAD(P)-binding Rossmann-like Domain"/>
    <property type="match status" value="1"/>
</dbReference>
<dbReference type="Pfam" id="PF07478">
    <property type="entry name" value="Dala_Dala_lig_C"/>
    <property type="match status" value="1"/>
</dbReference>
<dbReference type="AlphaFoldDB" id="A0A931LX22"/>
<name>A0A931LX22_FIMGI</name>
<dbReference type="SUPFAM" id="SSF52440">
    <property type="entry name" value="PreATP-grasp domain"/>
    <property type="match status" value="1"/>
</dbReference>
<dbReference type="InterPro" id="IPR000291">
    <property type="entry name" value="D-Ala_lig_Van_CS"/>
</dbReference>
<evidence type="ECO:0000256" key="2">
    <source>
        <dbReference type="ARBA" id="ARBA00004752"/>
    </source>
</evidence>
<evidence type="ECO:0000256" key="7">
    <source>
        <dbReference type="ARBA" id="ARBA00022840"/>
    </source>
</evidence>
<gene>
    <name evidence="14" type="primary">ddl</name>
    <name evidence="13" type="synonym">murC</name>
    <name evidence="17" type="ORF">HYR64_09120</name>
</gene>
<dbReference type="InterPro" id="IPR011761">
    <property type="entry name" value="ATP-grasp"/>
</dbReference>
<dbReference type="EMBL" id="JACOSL010000057">
    <property type="protein sequence ID" value="MBI1757252.1"/>
    <property type="molecule type" value="Genomic_DNA"/>
</dbReference>
<keyword evidence="15" id="KW-0472">Membrane</keyword>
<evidence type="ECO:0000256" key="12">
    <source>
        <dbReference type="ARBA" id="ARBA00047833"/>
    </source>
</evidence>
<keyword evidence="15" id="KW-0812">Transmembrane</keyword>
<dbReference type="Gene3D" id="3.30.470.20">
    <property type="entry name" value="ATP-grasp fold, B domain"/>
    <property type="match status" value="1"/>
</dbReference>
<feature type="binding site" evidence="13">
    <location>
        <begin position="128"/>
        <end position="134"/>
    </location>
    <ligand>
        <name>ATP</name>
        <dbReference type="ChEBI" id="CHEBI:30616"/>
    </ligand>
</feature>
<dbReference type="GO" id="GO:0008360">
    <property type="term" value="P:regulation of cell shape"/>
    <property type="evidence" value="ECO:0007669"/>
    <property type="project" value="UniProtKB-KW"/>
</dbReference>
<dbReference type="Pfam" id="PF08245">
    <property type="entry name" value="Mur_ligase_M"/>
    <property type="match status" value="1"/>
</dbReference>
<dbReference type="InterPro" id="IPR050061">
    <property type="entry name" value="MurCDEF_pg_biosynth"/>
</dbReference>
<dbReference type="Pfam" id="PF02875">
    <property type="entry name" value="Mur_ligase_C"/>
    <property type="match status" value="1"/>
</dbReference>
<dbReference type="GO" id="GO:0005737">
    <property type="term" value="C:cytoplasm"/>
    <property type="evidence" value="ECO:0007669"/>
    <property type="project" value="UniProtKB-SubCell"/>
</dbReference>
<evidence type="ECO:0000256" key="8">
    <source>
        <dbReference type="ARBA" id="ARBA00022960"/>
    </source>
</evidence>
<sequence>MRTKQEIGEAFAPREALKGARAFFLVGIGGAGMSALALMLRRRGFAVRGTDSSQSEATDALLREGIEVRIGHSGKDLRDGDAVVLSDAIALEGSPEVARTRQLGQPLFRRSQVLGWLLLGRKTIAVTGTHGKTTTTGMIGAALIAAGLDPLVVVGANVPEWGGPVVEGKGEWAVVEACEAYDSFHDLDPMLVVLTSLEADHLDYHKTYENLRESVLRFARSVPAEGALVFSMSDGGARDAGVAAGVRAVGYCGSDLPSALKLVLPGEHNRLNAAGALATAKLAGADAGRALEGIAAFKGAERRLQVLAEDLAGVTVVDDYAHHPTEIEASLKALRERYPGRRIVVAYQPHLYSRTAALIPEFAGALDGADLLLLTDIYPAREEPIPGISSARIAELCHTDVRYISSRHLLPKGAAQRAQLGDIVVGMGAGTIAEFAPAFIKLWSRRNDPSRRVRVAVVFGGDNAEREVSILSGRAIHRALLLKGYESRLVDISEMLLSSGDLTSLVGEDRPDVAFLAVHGPNAEDGAIQGLLELLHLPYTGSGVRESAVAMDKHLTKQILAAAGLPVPLGVLIRSPDEEIAITPPCIVKPNAQGSTVGLSFVREASELAGAVARAFRYDDEVVVEDWIEGMEVSVPVLGDRALPVVEIAPASGCYDFAAKYTPGATEEIIPARLEPAMTAKVQDYALRAHRALECDGATRTDFMVRVDEAFILELNTLPGMTGTSLLPSSARAAGISFEDLVDWMVRDALGRYAQKT</sequence>
<feature type="domain" description="ATP-grasp" evidence="16">
    <location>
        <begin position="557"/>
        <end position="747"/>
    </location>
</feature>
<dbReference type="Gene3D" id="3.40.50.20">
    <property type="match status" value="1"/>
</dbReference>
<dbReference type="InterPro" id="IPR000713">
    <property type="entry name" value="Mur_ligase_N"/>
</dbReference>
<evidence type="ECO:0000256" key="11">
    <source>
        <dbReference type="ARBA" id="ARBA00023316"/>
    </source>
</evidence>
<dbReference type="GO" id="GO:0046872">
    <property type="term" value="F:metal ion binding"/>
    <property type="evidence" value="ECO:0007669"/>
    <property type="project" value="InterPro"/>
</dbReference>
<feature type="transmembrane region" description="Helical" evidence="15">
    <location>
        <begin position="20"/>
        <end position="40"/>
    </location>
</feature>
<dbReference type="Gene3D" id="3.40.1190.10">
    <property type="entry name" value="Mur-like, catalytic domain"/>
    <property type="match status" value="1"/>
</dbReference>
<reference evidence="17" key="1">
    <citation type="submission" date="2020-07" db="EMBL/GenBank/DDBJ databases">
        <title>Huge and variable diversity of episymbiotic CPR bacteria and DPANN archaea in groundwater ecosystems.</title>
        <authorList>
            <person name="He C.Y."/>
            <person name="Keren R."/>
            <person name="Whittaker M."/>
            <person name="Farag I.F."/>
            <person name="Doudna J."/>
            <person name="Cate J.H.D."/>
            <person name="Banfield J.F."/>
        </authorList>
    </citation>
    <scope>NUCLEOTIDE SEQUENCE</scope>
    <source>
        <strain evidence="17">NC_groundwater_17_Pr7_B-0.1um_64_12</strain>
    </source>
</reference>
<dbReference type="Gene3D" id="3.90.190.20">
    <property type="entry name" value="Mur ligase, C-terminal domain"/>
    <property type="match status" value="1"/>
</dbReference>
<dbReference type="InterPro" id="IPR016185">
    <property type="entry name" value="PreATP-grasp_dom_sf"/>
</dbReference>
<keyword evidence="6 13" id="KW-0547">Nucleotide-binding</keyword>
<comment type="function">
    <text evidence="14">Cell wall formation.</text>
</comment>
<dbReference type="PANTHER" id="PTHR43445:SF3">
    <property type="entry name" value="UDP-N-ACETYLMURAMATE--L-ALANINE LIGASE"/>
    <property type="match status" value="1"/>
</dbReference>
<evidence type="ECO:0000256" key="14">
    <source>
        <dbReference type="HAMAP-Rule" id="MF_00047"/>
    </source>
</evidence>
<evidence type="ECO:0000256" key="1">
    <source>
        <dbReference type="ARBA" id="ARBA00004496"/>
    </source>
</evidence>
<evidence type="ECO:0000256" key="15">
    <source>
        <dbReference type="SAM" id="Phobius"/>
    </source>
</evidence>
<dbReference type="PROSITE" id="PS50975">
    <property type="entry name" value="ATP_GRASP"/>
    <property type="match status" value="1"/>
</dbReference>
<dbReference type="SUPFAM" id="SSF51984">
    <property type="entry name" value="MurCD N-terminal domain"/>
    <property type="match status" value="1"/>
</dbReference>
<comment type="similarity">
    <text evidence="14">Belongs to the D-alanine--D-alanine ligase family.</text>
</comment>
<evidence type="ECO:0000256" key="5">
    <source>
        <dbReference type="ARBA" id="ARBA00022618"/>
    </source>
</evidence>
<dbReference type="Gene3D" id="3.30.1490.20">
    <property type="entry name" value="ATP-grasp fold, A domain"/>
    <property type="match status" value="1"/>
</dbReference>
<keyword evidence="7 13" id="KW-0067">ATP-binding</keyword>
<dbReference type="GO" id="GO:0008716">
    <property type="term" value="F:D-alanine-D-alanine ligase activity"/>
    <property type="evidence" value="ECO:0007669"/>
    <property type="project" value="UniProtKB-UniRule"/>
</dbReference>
<dbReference type="HAMAP" id="MF_00046">
    <property type="entry name" value="MurC"/>
    <property type="match status" value="1"/>
</dbReference>
<dbReference type="Pfam" id="PF01225">
    <property type="entry name" value="Mur_ligase"/>
    <property type="match status" value="1"/>
</dbReference>
<evidence type="ECO:0000256" key="6">
    <source>
        <dbReference type="ARBA" id="ARBA00022741"/>
    </source>
</evidence>
<dbReference type="GO" id="GO:0005524">
    <property type="term" value="F:ATP binding"/>
    <property type="evidence" value="ECO:0007669"/>
    <property type="project" value="UniProtKB-UniRule"/>
</dbReference>
<dbReference type="InterPro" id="IPR011127">
    <property type="entry name" value="Dala_Dala_lig_N"/>
</dbReference>